<dbReference type="AlphaFoldDB" id="A0A1X2HX91"/>
<dbReference type="GO" id="GO:0008017">
    <property type="term" value="F:microtubule binding"/>
    <property type="evidence" value="ECO:0007669"/>
    <property type="project" value="InterPro"/>
</dbReference>
<dbReference type="GO" id="GO:0005874">
    <property type="term" value="C:microtubule"/>
    <property type="evidence" value="ECO:0007669"/>
    <property type="project" value="UniProtKB-KW"/>
</dbReference>
<dbReference type="Gene3D" id="2.30.30.190">
    <property type="entry name" value="CAP Gly-rich-like domain"/>
    <property type="match status" value="1"/>
</dbReference>
<feature type="region of interest" description="Disordered" evidence="7">
    <location>
        <begin position="847"/>
        <end position="869"/>
    </location>
</feature>
<feature type="coiled-coil region" evidence="6">
    <location>
        <begin position="804"/>
        <end position="838"/>
    </location>
</feature>
<dbReference type="Pfam" id="PF01302">
    <property type="entry name" value="CAP_GLY"/>
    <property type="match status" value="1"/>
</dbReference>
<accession>A0A1X2HX91</accession>
<feature type="coiled-coil region" evidence="6">
    <location>
        <begin position="396"/>
        <end position="585"/>
    </location>
</feature>
<evidence type="ECO:0000256" key="3">
    <source>
        <dbReference type="ARBA" id="ARBA00022701"/>
    </source>
</evidence>
<protein>
    <recommendedName>
        <fullName evidence="8">CAP-Gly domain-containing protein</fullName>
    </recommendedName>
</protein>
<dbReference type="PANTHER" id="PTHR13958:SF3">
    <property type="entry name" value="CAP-GLY DOMAIN-CONTAINING PROTEIN-RELATED"/>
    <property type="match status" value="1"/>
</dbReference>
<dbReference type="InterPro" id="IPR032108">
    <property type="entry name" value="CLIP1_ZNF"/>
</dbReference>
<feature type="compositionally biased region" description="Polar residues" evidence="7">
    <location>
        <begin position="12"/>
        <end position="29"/>
    </location>
</feature>
<dbReference type="STRING" id="90262.A0A1X2HX91"/>
<dbReference type="OrthoDB" id="2130750at2759"/>
<feature type="compositionally biased region" description="Polar residues" evidence="7">
    <location>
        <begin position="232"/>
        <end position="245"/>
    </location>
</feature>
<feature type="region of interest" description="Disordered" evidence="7">
    <location>
        <begin position="611"/>
        <end position="665"/>
    </location>
</feature>
<dbReference type="EMBL" id="MCGE01000051">
    <property type="protein sequence ID" value="ORZ04345.1"/>
    <property type="molecule type" value="Genomic_DNA"/>
</dbReference>
<feature type="domain" description="CAP-Gly" evidence="8">
    <location>
        <begin position="105"/>
        <end position="148"/>
    </location>
</feature>
<proteinExistence type="predicted"/>
<feature type="compositionally biased region" description="Low complexity" evidence="7">
    <location>
        <begin position="176"/>
        <end position="194"/>
    </location>
</feature>
<feature type="compositionally biased region" description="Basic residues" evidence="7">
    <location>
        <begin position="161"/>
        <end position="173"/>
    </location>
</feature>
<dbReference type="InterPro" id="IPR028750">
    <property type="entry name" value="CEP350/CC187"/>
</dbReference>
<dbReference type="InterPro" id="IPR036859">
    <property type="entry name" value="CAP-Gly_dom_sf"/>
</dbReference>
<dbReference type="PROSITE" id="PS00845">
    <property type="entry name" value="CAP_GLY_1"/>
    <property type="match status" value="1"/>
</dbReference>
<evidence type="ECO:0000256" key="7">
    <source>
        <dbReference type="SAM" id="MobiDB-lite"/>
    </source>
</evidence>
<evidence type="ECO:0000256" key="2">
    <source>
        <dbReference type="ARBA" id="ARBA00022490"/>
    </source>
</evidence>
<sequence>MSKIARPLPSTAYATTNESRLLSSHGSTFDESDSRKSLSAAMTTAPLKTSHSPQTTMKSSIGNGVATQNGMDQSSSSSQDNLSLVVDGRVTVPTLEIVGTLRFIGQTKFKPGLWTGIELDTIGAGKNDGTVQGIRYFSCPEQTGLFVLASKVTPVYEPAKQQRHSRERIKTHVRPVASKSARVSSKSSSSSSARQTPPLPNIPTAAKRSITTRLPANKSSITTRPPKARASASPSVNRRPSTSPIRQRASALPSVKRSSTTSSSSNTNTSISDSNTTTAPNKRASAVRISISNPTVHVINSAKVDANDNNKSESHHDTSSSAILSSSPSLSSVSSPQTQSTTGTTTVSTTSRNTSSPTTTTAITPPPPPLSSSPSSSAPSKPLVDMEEMHQLYDLLQRTQREKDILVEQMQNKDAAFERLVSAKESYALQVEDKEQAMMRAQRQVASQQTLIDELETKVATFEEKAAQHIRDDATEEQYVRRVSKLETLVATLQEQATQAAQASEQRASEHAGQLDLLRRELDQEKQMGASLEKESDALRQTGLDTIRAYEQSVEQLKQEHAQLIADKDNRLRHTQYALENLKRQLHSFDTTEDGEMLDDVDLIMSTYSTTDPLGTNDHHGFDHDNLDDDDGLDDALKPGRTSASSHHHRLSSQQQEARSWSEQRHRLEDQLDLTMTELENERTTMRALVTELETQREEIKQLRRHQHGMQTQYEALQKEMTNEIDDKRRLMEEADAAFEAQAKAEDELYQLKIAYAGLEKQQPSVSTTTTTTTATAATTTTMEAEGDDDNDNMVTVPPTETSENFLQQQLKELEQQASHYKEQYHVMEQECMRLMDEMLAMADDTGNADATATTTSSSSSTDNTSVSVKALQQQLKQAKHDHEQELLGKQIENQKLCKELAELESLVETKVFGQGDTEEALEKERRKIKQLEKQLAQLTSSSHPPLYCEMCEQEGHELLSCQAYKSNGATKSPNTMYCEYCDAHGNHSTEDCPDQDETF</sequence>
<dbReference type="GO" id="GO:0034453">
    <property type="term" value="P:microtubule anchoring"/>
    <property type="evidence" value="ECO:0007669"/>
    <property type="project" value="InterPro"/>
</dbReference>
<dbReference type="PANTHER" id="PTHR13958">
    <property type="entry name" value="CENTROSOME-ASSOCIATED PROTEIN 350"/>
    <property type="match status" value="1"/>
</dbReference>
<name>A0A1X2HX91_9FUNG</name>
<organism evidence="9 10">
    <name type="scientific">Absidia repens</name>
    <dbReference type="NCBI Taxonomy" id="90262"/>
    <lineage>
        <taxon>Eukaryota</taxon>
        <taxon>Fungi</taxon>
        <taxon>Fungi incertae sedis</taxon>
        <taxon>Mucoromycota</taxon>
        <taxon>Mucoromycotina</taxon>
        <taxon>Mucoromycetes</taxon>
        <taxon>Mucorales</taxon>
        <taxon>Cunninghamellaceae</taxon>
        <taxon>Absidia</taxon>
    </lineage>
</organism>
<evidence type="ECO:0000256" key="6">
    <source>
        <dbReference type="SAM" id="Coils"/>
    </source>
</evidence>
<feature type="compositionally biased region" description="Low complexity" evidence="7">
    <location>
        <begin position="72"/>
        <end position="81"/>
    </location>
</feature>
<keyword evidence="3" id="KW-0493">Microtubule</keyword>
<keyword evidence="5" id="KW-0206">Cytoskeleton</keyword>
<evidence type="ECO:0000256" key="4">
    <source>
        <dbReference type="ARBA" id="ARBA00023054"/>
    </source>
</evidence>
<keyword evidence="10" id="KW-1185">Reference proteome</keyword>
<feature type="region of interest" description="Disordered" evidence="7">
    <location>
        <begin position="157"/>
        <end position="289"/>
    </location>
</feature>
<feature type="compositionally biased region" description="Polar residues" evidence="7">
    <location>
        <begin position="40"/>
        <end position="71"/>
    </location>
</feature>
<dbReference type="SUPFAM" id="SSF74924">
    <property type="entry name" value="Cap-Gly domain"/>
    <property type="match status" value="1"/>
</dbReference>
<dbReference type="Pfam" id="PF16641">
    <property type="entry name" value="CLIP1_ZNF"/>
    <property type="match status" value="1"/>
</dbReference>
<comment type="caution">
    <text evidence="9">The sequence shown here is derived from an EMBL/GenBank/DDBJ whole genome shotgun (WGS) entry which is preliminary data.</text>
</comment>
<feature type="compositionally biased region" description="Low complexity" evidence="7">
    <location>
        <begin position="319"/>
        <end position="363"/>
    </location>
</feature>
<evidence type="ECO:0000256" key="1">
    <source>
        <dbReference type="ARBA" id="ARBA00004245"/>
    </source>
</evidence>
<feature type="region of interest" description="Disordered" evidence="7">
    <location>
        <begin position="306"/>
        <end position="382"/>
    </location>
</feature>
<dbReference type="InterPro" id="IPR000938">
    <property type="entry name" value="CAP-Gly_domain"/>
</dbReference>
<keyword evidence="2" id="KW-0963">Cytoplasm</keyword>
<evidence type="ECO:0000259" key="8">
    <source>
        <dbReference type="PROSITE" id="PS50245"/>
    </source>
</evidence>
<feature type="compositionally biased region" description="Basic and acidic residues" evidence="7">
    <location>
        <begin position="306"/>
        <end position="318"/>
    </location>
</feature>
<feature type="compositionally biased region" description="Polar residues" evidence="7">
    <location>
        <begin position="209"/>
        <end position="223"/>
    </location>
</feature>
<keyword evidence="4 6" id="KW-0175">Coiled coil</keyword>
<dbReference type="Proteomes" id="UP000193560">
    <property type="component" value="Unassembled WGS sequence"/>
</dbReference>
<feature type="region of interest" description="Disordered" evidence="7">
    <location>
        <begin position="1"/>
        <end position="81"/>
    </location>
</feature>
<feature type="coiled-coil region" evidence="6">
    <location>
        <begin position="915"/>
        <end position="942"/>
    </location>
</feature>
<evidence type="ECO:0000313" key="9">
    <source>
        <dbReference type="EMBL" id="ORZ04345.1"/>
    </source>
</evidence>
<dbReference type="SMART" id="SM01052">
    <property type="entry name" value="CAP_GLY"/>
    <property type="match status" value="1"/>
</dbReference>
<feature type="compositionally biased region" description="Low complexity" evidence="7">
    <location>
        <begin position="258"/>
        <end position="278"/>
    </location>
</feature>
<evidence type="ECO:0000313" key="10">
    <source>
        <dbReference type="Proteomes" id="UP000193560"/>
    </source>
</evidence>
<gene>
    <name evidence="9" type="ORF">BCR42DRAFT_457197</name>
</gene>
<reference evidence="9 10" key="1">
    <citation type="submission" date="2016-07" db="EMBL/GenBank/DDBJ databases">
        <title>Pervasive Adenine N6-methylation of Active Genes in Fungi.</title>
        <authorList>
            <consortium name="DOE Joint Genome Institute"/>
            <person name="Mondo S.J."/>
            <person name="Dannebaum R.O."/>
            <person name="Kuo R.C."/>
            <person name="Labutti K."/>
            <person name="Haridas S."/>
            <person name="Kuo A."/>
            <person name="Salamov A."/>
            <person name="Ahrendt S.R."/>
            <person name="Lipzen A."/>
            <person name="Sullivan W."/>
            <person name="Andreopoulos W.B."/>
            <person name="Clum A."/>
            <person name="Lindquist E."/>
            <person name="Daum C."/>
            <person name="Ramamoorthy G.K."/>
            <person name="Gryganskyi A."/>
            <person name="Culley D."/>
            <person name="Magnuson J.K."/>
            <person name="James T.Y."/>
            <person name="O'Malley M.A."/>
            <person name="Stajich J.E."/>
            <person name="Spatafora J.W."/>
            <person name="Visel A."/>
            <person name="Grigoriev I.V."/>
        </authorList>
    </citation>
    <scope>NUCLEOTIDE SEQUENCE [LARGE SCALE GENOMIC DNA]</scope>
    <source>
        <strain evidence="9 10">NRRL 1336</strain>
    </source>
</reference>
<dbReference type="PROSITE" id="PS50245">
    <property type="entry name" value="CAP_GLY_2"/>
    <property type="match status" value="1"/>
</dbReference>
<evidence type="ECO:0000256" key="5">
    <source>
        <dbReference type="ARBA" id="ARBA00023212"/>
    </source>
</evidence>
<comment type="subcellular location">
    <subcellularLocation>
        <location evidence="1">Cytoplasm</location>
        <location evidence="1">Cytoskeleton</location>
    </subcellularLocation>
</comment>